<dbReference type="InterPro" id="IPR002716">
    <property type="entry name" value="PIN_dom"/>
</dbReference>
<dbReference type="CDD" id="cd09872">
    <property type="entry name" value="PIN_Sll0205-like"/>
    <property type="match status" value="1"/>
</dbReference>
<dbReference type="SUPFAM" id="SSF88723">
    <property type="entry name" value="PIN domain-like"/>
    <property type="match status" value="1"/>
</dbReference>
<dbReference type="Proteomes" id="UP001528823">
    <property type="component" value="Unassembled WGS sequence"/>
</dbReference>
<accession>A0ABT5U6X9</accession>
<feature type="domain" description="PIN" evidence="1">
    <location>
        <begin position="9"/>
        <end position="54"/>
    </location>
</feature>
<dbReference type="EMBL" id="JAPMOU010000003">
    <property type="protein sequence ID" value="MDE1461203.1"/>
    <property type="molecule type" value="Genomic_DNA"/>
</dbReference>
<name>A0ABT5U6X9_9GAMM</name>
<dbReference type="PANTHER" id="PTHR36173">
    <property type="entry name" value="RIBONUCLEASE VAPC16-RELATED"/>
    <property type="match status" value="1"/>
</dbReference>
<evidence type="ECO:0000313" key="3">
    <source>
        <dbReference type="Proteomes" id="UP001528823"/>
    </source>
</evidence>
<keyword evidence="3" id="KW-1185">Reference proteome</keyword>
<dbReference type="Pfam" id="PF01850">
    <property type="entry name" value="PIN"/>
    <property type="match status" value="1"/>
</dbReference>
<dbReference type="InterPro" id="IPR029060">
    <property type="entry name" value="PIN-like_dom_sf"/>
</dbReference>
<reference evidence="2 3" key="1">
    <citation type="submission" date="2022-11" db="EMBL/GenBank/DDBJ databases">
        <title>Spartinivicinus poritis sp. nov., isolated from scleractinian coral Porites lutea.</title>
        <authorList>
            <person name="Zhang G."/>
            <person name="Cai L."/>
            <person name="Wei Q."/>
        </authorList>
    </citation>
    <scope>NUCLEOTIDE SEQUENCE [LARGE SCALE GENOMIC DNA]</scope>
    <source>
        <strain evidence="2 3">A2-2</strain>
    </source>
</reference>
<gene>
    <name evidence="2" type="ORF">ORQ98_04415</name>
</gene>
<protein>
    <submittedName>
        <fullName evidence="2">Type II toxin-antitoxin system VapC family toxin</fullName>
    </submittedName>
</protein>
<evidence type="ECO:0000259" key="1">
    <source>
        <dbReference type="Pfam" id="PF01850"/>
    </source>
</evidence>
<organism evidence="2 3">
    <name type="scientific">Spartinivicinus poritis</name>
    <dbReference type="NCBI Taxonomy" id="2994640"/>
    <lineage>
        <taxon>Bacteria</taxon>
        <taxon>Pseudomonadati</taxon>
        <taxon>Pseudomonadota</taxon>
        <taxon>Gammaproteobacteria</taxon>
        <taxon>Oceanospirillales</taxon>
        <taxon>Zooshikellaceae</taxon>
        <taxon>Spartinivicinus</taxon>
    </lineage>
</organism>
<sequence>MIHIFVEDEGFEKLAISLFHAEKAGELPDIHKDPFDRMLIFQAQAEGLELVTQDGFIPQYTIKTVDPTVLNALTYLY</sequence>
<dbReference type="RefSeq" id="WP_274687569.1">
    <property type="nucleotide sequence ID" value="NZ_JAPMOU010000003.1"/>
</dbReference>
<dbReference type="InterPro" id="IPR052919">
    <property type="entry name" value="TA_system_RNase"/>
</dbReference>
<proteinExistence type="predicted"/>
<comment type="caution">
    <text evidence="2">The sequence shown here is derived from an EMBL/GenBank/DDBJ whole genome shotgun (WGS) entry which is preliminary data.</text>
</comment>
<dbReference type="InterPro" id="IPR041705">
    <property type="entry name" value="PIN_Sll0205"/>
</dbReference>
<dbReference type="PANTHER" id="PTHR36173:SF2">
    <property type="entry name" value="RIBONUCLEASE VAPC16"/>
    <property type="match status" value="1"/>
</dbReference>
<evidence type="ECO:0000313" key="2">
    <source>
        <dbReference type="EMBL" id="MDE1461203.1"/>
    </source>
</evidence>